<gene>
    <name evidence="2" type="ordered locus">Avin_18890</name>
</gene>
<organism evidence="2 3">
    <name type="scientific">Azotobacter vinelandii (strain DJ / ATCC BAA-1303)</name>
    <dbReference type="NCBI Taxonomy" id="322710"/>
    <lineage>
        <taxon>Bacteria</taxon>
        <taxon>Pseudomonadati</taxon>
        <taxon>Pseudomonadota</taxon>
        <taxon>Gammaproteobacteria</taxon>
        <taxon>Pseudomonadales</taxon>
        <taxon>Pseudomonadaceae</taxon>
        <taxon>Azotobacter</taxon>
    </lineage>
</organism>
<evidence type="ECO:0000313" key="3">
    <source>
        <dbReference type="Proteomes" id="UP000002424"/>
    </source>
</evidence>
<dbReference type="EnsemblBacteria" id="ACO78101">
    <property type="protein sequence ID" value="ACO78101"/>
    <property type="gene ID" value="Avin_18890"/>
</dbReference>
<reference evidence="2 3" key="1">
    <citation type="journal article" date="2009" name="J. Bacteriol.">
        <title>Genome sequence of Azotobacter vinelandii, an obligate aerobe specialized to support diverse anaerobic metabolic processes.</title>
        <authorList>
            <person name="Setubal J.C."/>
            <person name="dos Santos P."/>
            <person name="Goldman B.S."/>
            <person name="Ertesvag H."/>
            <person name="Espin G."/>
            <person name="Rubio L.M."/>
            <person name="Valla S."/>
            <person name="Almeida N.F."/>
            <person name="Balasubramanian D."/>
            <person name="Cromes L."/>
            <person name="Curatti L."/>
            <person name="Du Z."/>
            <person name="Godsy E."/>
            <person name="Goodner B."/>
            <person name="Hellner-Burris K."/>
            <person name="Hernandez J.A."/>
            <person name="Houmiel K."/>
            <person name="Imperial J."/>
            <person name="Kennedy C."/>
            <person name="Larson T.J."/>
            <person name="Latreille P."/>
            <person name="Ligon L.S."/>
            <person name="Lu J."/>
            <person name="Maerk M."/>
            <person name="Miller N.M."/>
            <person name="Norton S."/>
            <person name="O'Carroll I.P."/>
            <person name="Paulsen I."/>
            <person name="Raulfs E.C."/>
            <person name="Roemer R."/>
            <person name="Rosser J."/>
            <person name="Segura D."/>
            <person name="Slater S."/>
            <person name="Stricklin S.L."/>
            <person name="Studholme D.J."/>
            <person name="Sun J."/>
            <person name="Viana C.J."/>
            <person name="Wallin E."/>
            <person name="Wang B."/>
            <person name="Wheeler C."/>
            <person name="Zhu H."/>
            <person name="Dean D.R."/>
            <person name="Dixon R."/>
            <person name="Wood D."/>
        </authorList>
    </citation>
    <scope>NUCLEOTIDE SEQUENCE [LARGE SCALE GENOMIC DNA]</scope>
    <source>
        <strain evidence="3">DJ / ATCC BAA-1303</strain>
    </source>
</reference>
<sequence length="61" mass="6336">MSFLPSSLVALVHRGNTPEFLLLPRRHPAANALGEGLHRAGAPNASDFPADLPPAADRAPG</sequence>
<dbReference type="Proteomes" id="UP000002424">
    <property type="component" value="Chromosome"/>
</dbReference>
<dbReference type="AlphaFoldDB" id="C1DDY0"/>
<accession>C1DDY0</accession>
<dbReference type="HOGENOM" id="CLU_2912481_0_0_6"/>
<dbReference type="EMBL" id="CP001157">
    <property type="protein sequence ID" value="ACO78101.1"/>
    <property type="molecule type" value="Genomic_DNA"/>
</dbReference>
<proteinExistence type="predicted"/>
<dbReference type="GeneID" id="88185130"/>
<feature type="compositionally biased region" description="Low complexity" evidence="1">
    <location>
        <begin position="45"/>
        <end position="61"/>
    </location>
</feature>
<protein>
    <submittedName>
        <fullName evidence="2">Uncharacterized protein</fullName>
    </submittedName>
</protein>
<dbReference type="STRING" id="322710.Avin_18890"/>
<dbReference type="RefSeq" id="WP_012700510.1">
    <property type="nucleotide sequence ID" value="NC_012560.1"/>
</dbReference>
<dbReference type="KEGG" id="avn:Avin_18890"/>
<name>C1DDY0_AZOVD</name>
<evidence type="ECO:0000313" key="2">
    <source>
        <dbReference type="EMBL" id="ACO78101.1"/>
    </source>
</evidence>
<dbReference type="OrthoDB" id="6968898at2"/>
<feature type="region of interest" description="Disordered" evidence="1">
    <location>
        <begin position="33"/>
        <end position="61"/>
    </location>
</feature>
<evidence type="ECO:0000256" key="1">
    <source>
        <dbReference type="SAM" id="MobiDB-lite"/>
    </source>
</evidence>
<keyword evidence="3" id="KW-1185">Reference proteome</keyword>